<dbReference type="PANTHER" id="PTHR32089">
    <property type="entry name" value="METHYL-ACCEPTING CHEMOTAXIS PROTEIN MCPB"/>
    <property type="match status" value="1"/>
</dbReference>
<dbReference type="Proteomes" id="UP001224418">
    <property type="component" value="Unassembled WGS sequence"/>
</dbReference>
<dbReference type="Gene3D" id="1.10.287.950">
    <property type="entry name" value="Methyl-accepting chemotaxis protein"/>
    <property type="match status" value="1"/>
</dbReference>
<dbReference type="PROSITE" id="PS50111">
    <property type="entry name" value="CHEMOTAXIS_TRANSDUC_2"/>
    <property type="match status" value="1"/>
</dbReference>
<keyword evidence="15" id="KW-1185">Reference proteome</keyword>
<keyword evidence="6 11" id="KW-0472">Membrane</keyword>
<dbReference type="CDD" id="cd18773">
    <property type="entry name" value="PDC1_HK_sensor"/>
    <property type="match status" value="1"/>
</dbReference>
<evidence type="ECO:0000313" key="15">
    <source>
        <dbReference type="Proteomes" id="UP001224418"/>
    </source>
</evidence>
<evidence type="ECO:0000256" key="8">
    <source>
        <dbReference type="ARBA" id="ARBA00029447"/>
    </source>
</evidence>
<feature type="coiled-coil region" evidence="10">
    <location>
        <begin position="622"/>
        <end position="687"/>
    </location>
</feature>
<comment type="subcellular location">
    <subcellularLocation>
        <location evidence="1">Cell membrane</location>
        <topology evidence="1">Multi-pass membrane protein</topology>
    </subcellularLocation>
</comment>
<keyword evidence="3" id="KW-0145">Chemotaxis</keyword>
<organism evidence="14 15">
    <name type="scientific">Hathewaya limosa</name>
    <name type="common">Clostridium limosum</name>
    <dbReference type="NCBI Taxonomy" id="1536"/>
    <lineage>
        <taxon>Bacteria</taxon>
        <taxon>Bacillati</taxon>
        <taxon>Bacillota</taxon>
        <taxon>Clostridia</taxon>
        <taxon>Eubacteriales</taxon>
        <taxon>Clostridiaceae</taxon>
        <taxon>Hathewaya</taxon>
    </lineage>
</organism>
<dbReference type="Pfam" id="PF02743">
    <property type="entry name" value="dCache_1"/>
    <property type="match status" value="1"/>
</dbReference>
<evidence type="ECO:0000256" key="4">
    <source>
        <dbReference type="ARBA" id="ARBA00022692"/>
    </source>
</evidence>
<dbReference type="Gene3D" id="1.10.8.500">
    <property type="entry name" value="HAMP domain in histidine kinase"/>
    <property type="match status" value="1"/>
</dbReference>
<dbReference type="InterPro" id="IPR033479">
    <property type="entry name" value="dCache_1"/>
</dbReference>
<evidence type="ECO:0000256" key="6">
    <source>
        <dbReference type="ARBA" id="ARBA00023136"/>
    </source>
</evidence>
<proteinExistence type="inferred from homology"/>
<feature type="transmembrane region" description="Helical" evidence="11">
    <location>
        <begin position="313"/>
        <end position="335"/>
    </location>
</feature>
<keyword evidence="5 11" id="KW-1133">Transmembrane helix</keyword>
<protein>
    <submittedName>
        <fullName evidence="14">Methyl-accepting chemotaxis protein</fullName>
    </submittedName>
</protein>
<evidence type="ECO:0000256" key="7">
    <source>
        <dbReference type="ARBA" id="ARBA00023224"/>
    </source>
</evidence>
<sequence length="698" mass="77186">MKKNNEKGFRKLNTKLVISYLVLSFCIIFLLNIVMYFMIGKETYKDYVSASKREIIQIDNGINRYIKTLEQNIKMFSQSELLKGVNSKITSYINLKGINGKIPMEPLKKDPYEGEIYKRFDNFLKAHEDVKSVFVGVAENGGYVQCPAEDRKEGYDARKRGWYELALQNSGQVIIDKAGKTSTGELSINLISTIQDDSNKIKGVFGLDISLKGLTDIIKKMKVGKNGFVILTDKYGKILANPKDENSVLKNIKDINVKGLEKVYKLQGKEEKIKFIDGKEYIVGVHKSQNNKLDWNYIFFIDNNELLSGAKKIGSINAVLGIIFMAICVFVAGILGKKISKPIVSLAESIKIIGTGDFSKEIDEKNLKIKDEIGEMAISTETMRGKVSDMLIDVKKGFNSVQDGTKDLSKASIQMAQASTEVASTIQEVAKSVINQAEELSSVSFITEEAKKQLTEMNKFLNEISNKSKNIDDFANESNVDMMELAKTVEKIKNVFGSFLNKVKNLDNQINKIEEITSLINSISGQTNLLALNAAIEAARAGEAGKGFAVVAGEVRKLSEQTKESADNINVLIKNIVQETTNILSTSNNLDKELNNQGIVIEKSLSSFEAIITSVGDIVPMIDNLEQTVEKINSKNEEVVSSIESVSASAQQVSASTEEISASAEEMNATAEQVSETSQKLNKLTNAVMDKVNVFKLK</sequence>
<dbReference type="InterPro" id="IPR004089">
    <property type="entry name" value="MCPsignal_dom"/>
</dbReference>
<keyword evidence="4 11" id="KW-0812">Transmembrane</keyword>
<name>A0ABU0JU00_HATLI</name>
<keyword evidence="2" id="KW-1003">Cell membrane</keyword>
<comment type="caution">
    <text evidence="14">The sequence shown here is derived from an EMBL/GenBank/DDBJ whole genome shotgun (WGS) entry which is preliminary data.</text>
</comment>
<dbReference type="SUPFAM" id="SSF58104">
    <property type="entry name" value="Methyl-accepting chemotaxis protein (MCP) signaling domain"/>
    <property type="match status" value="1"/>
</dbReference>
<comment type="similarity">
    <text evidence="8">Belongs to the methyl-accepting chemotaxis (MCP) protein family.</text>
</comment>
<dbReference type="CDD" id="cd06225">
    <property type="entry name" value="HAMP"/>
    <property type="match status" value="1"/>
</dbReference>
<evidence type="ECO:0000256" key="10">
    <source>
        <dbReference type="SAM" id="Coils"/>
    </source>
</evidence>
<dbReference type="Pfam" id="PF00015">
    <property type="entry name" value="MCPsignal"/>
    <property type="match status" value="1"/>
</dbReference>
<evidence type="ECO:0000256" key="9">
    <source>
        <dbReference type="PROSITE-ProRule" id="PRU00284"/>
    </source>
</evidence>
<accession>A0ABU0JU00</accession>
<feature type="domain" description="Methyl-accepting transducer" evidence="12">
    <location>
        <begin position="411"/>
        <end position="668"/>
    </location>
</feature>
<reference evidence="14 15" key="1">
    <citation type="submission" date="2023-07" db="EMBL/GenBank/DDBJ databases">
        <title>Genomic Encyclopedia of Type Strains, Phase IV (KMG-IV): sequencing the most valuable type-strain genomes for metagenomic binning, comparative biology and taxonomic classification.</title>
        <authorList>
            <person name="Goeker M."/>
        </authorList>
    </citation>
    <scope>NUCLEOTIDE SEQUENCE [LARGE SCALE GENOMIC DNA]</scope>
    <source>
        <strain evidence="14 15">DSM 1400</strain>
    </source>
</reference>
<feature type="domain" description="HAMP" evidence="13">
    <location>
        <begin position="337"/>
        <end position="392"/>
    </location>
</feature>
<dbReference type="CDD" id="cd11386">
    <property type="entry name" value="MCP_signal"/>
    <property type="match status" value="1"/>
</dbReference>
<gene>
    <name evidence="14" type="ORF">QOZ93_002318</name>
</gene>
<dbReference type="PROSITE" id="PS50885">
    <property type="entry name" value="HAMP"/>
    <property type="match status" value="1"/>
</dbReference>
<dbReference type="SMART" id="SM00283">
    <property type="entry name" value="MA"/>
    <property type="match status" value="1"/>
</dbReference>
<dbReference type="InterPro" id="IPR003660">
    <property type="entry name" value="HAMP_dom"/>
</dbReference>
<evidence type="ECO:0000259" key="12">
    <source>
        <dbReference type="PROSITE" id="PS50111"/>
    </source>
</evidence>
<evidence type="ECO:0000256" key="11">
    <source>
        <dbReference type="SAM" id="Phobius"/>
    </source>
</evidence>
<dbReference type="Gene3D" id="3.30.450.20">
    <property type="entry name" value="PAS domain"/>
    <property type="match status" value="2"/>
</dbReference>
<dbReference type="EMBL" id="JAUSWN010000022">
    <property type="protein sequence ID" value="MDQ0480570.1"/>
    <property type="molecule type" value="Genomic_DNA"/>
</dbReference>
<evidence type="ECO:0000313" key="14">
    <source>
        <dbReference type="EMBL" id="MDQ0480570.1"/>
    </source>
</evidence>
<keyword evidence="10" id="KW-0175">Coiled coil</keyword>
<evidence type="ECO:0000256" key="1">
    <source>
        <dbReference type="ARBA" id="ARBA00004651"/>
    </source>
</evidence>
<evidence type="ECO:0000259" key="13">
    <source>
        <dbReference type="PROSITE" id="PS50885"/>
    </source>
</evidence>
<keyword evidence="7 9" id="KW-0807">Transducer</keyword>
<dbReference type="CDD" id="cd12912">
    <property type="entry name" value="PDC2_MCP_like"/>
    <property type="match status" value="1"/>
</dbReference>
<feature type="transmembrane region" description="Helical" evidence="11">
    <location>
        <begin position="20"/>
        <end position="39"/>
    </location>
</feature>
<evidence type="ECO:0000256" key="5">
    <source>
        <dbReference type="ARBA" id="ARBA00022989"/>
    </source>
</evidence>
<dbReference type="PANTHER" id="PTHR32089:SF112">
    <property type="entry name" value="LYSOZYME-LIKE PROTEIN-RELATED"/>
    <property type="match status" value="1"/>
</dbReference>
<dbReference type="RefSeq" id="WP_307356626.1">
    <property type="nucleotide sequence ID" value="NZ_BAAACJ010000010.1"/>
</dbReference>
<evidence type="ECO:0000256" key="2">
    <source>
        <dbReference type="ARBA" id="ARBA00022475"/>
    </source>
</evidence>
<evidence type="ECO:0000256" key="3">
    <source>
        <dbReference type="ARBA" id="ARBA00022500"/>
    </source>
</evidence>